<feature type="transmembrane region" description="Helical" evidence="2">
    <location>
        <begin position="93"/>
        <end position="109"/>
    </location>
</feature>
<dbReference type="Gene3D" id="1.10.1760.20">
    <property type="match status" value="1"/>
</dbReference>
<keyword evidence="2" id="KW-0472">Membrane</keyword>
<dbReference type="GO" id="GO:0015225">
    <property type="term" value="F:biotin transmembrane transporter activity"/>
    <property type="evidence" value="ECO:0007669"/>
    <property type="project" value="InterPro"/>
</dbReference>
<evidence type="ECO:0000256" key="2">
    <source>
        <dbReference type="SAM" id="Phobius"/>
    </source>
</evidence>
<reference evidence="3 4" key="1">
    <citation type="journal article" date="2017" name="BMC Genomics">
        <title>Comparative genomic and phylogenomic analyses of the Bifidobacteriaceae family.</title>
        <authorList>
            <person name="Lugli G.A."/>
            <person name="Milani C."/>
            <person name="Turroni F."/>
            <person name="Duranti S."/>
            <person name="Mancabelli L."/>
            <person name="Mangifesta M."/>
            <person name="Ferrario C."/>
            <person name="Modesto M."/>
            <person name="Mattarelli P."/>
            <person name="Jiri K."/>
            <person name="van Sinderen D."/>
            <person name="Ventura M."/>
        </authorList>
    </citation>
    <scope>NUCLEOTIDE SEQUENCE [LARGE SCALE GENOMIC DNA]</scope>
    <source>
        <strain evidence="3 4">DSM 100202</strain>
    </source>
</reference>
<gene>
    <name evidence="3" type="ORF">BHAP_1617</name>
</gene>
<accession>A0A261FX39</accession>
<dbReference type="PANTHER" id="PTHR34295:SF1">
    <property type="entry name" value="BIOTIN TRANSPORTER BIOY"/>
    <property type="match status" value="1"/>
</dbReference>
<keyword evidence="4" id="KW-1185">Reference proteome</keyword>
<feature type="transmembrane region" description="Helical" evidence="2">
    <location>
        <begin position="140"/>
        <end position="160"/>
    </location>
</feature>
<dbReference type="GO" id="GO:0005886">
    <property type="term" value="C:plasma membrane"/>
    <property type="evidence" value="ECO:0007669"/>
    <property type="project" value="InterPro"/>
</dbReference>
<dbReference type="EMBL" id="MWWY01000030">
    <property type="protein sequence ID" value="OZG63764.1"/>
    <property type="molecule type" value="Genomic_DNA"/>
</dbReference>
<dbReference type="Pfam" id="PF02632">
    <property type="entry name" value="BioY"/>
    <property type="match status" value="1"/>
</dbReference>
<dbReference type="RefSeq" id="WP_094730214.1">
    <property type="nucleotide sequence ID" value="NZ_MWWY01000030.1"/>
</dbReference>
<protein>
    <submittedName>
        <fullName evidence="3">Biotin biosynthesis protein BioY</fullName>
    </submittedName>
</protein>
<organism evidence="3 4">
    <name type="scientific">Bifidobacterium hapali</name>
    <dbReference type="NCBI Taxonomy" id="1630172"/>
    <lineage>
        <taxon>Bacteria</taxon>
        <taxon>Bacillati</taxon>
        <taxon>Actinomycetota</taxon>
        <taxon>Actinomycetes</taxon>
        <taxon>Bifidobacteriales</taxon>
        <taxon>Bifidobacteriaceae</taxon>
        <taxon>Bifidobacterium</taxon>
    </lineage>
</organism>
<keyword evidence="2" id="KW-1133">Transmembrane helix</keyword>
<feature type="transmembrane region" description="Helical" evidence="2">
    <location>
        <begin position="116"/>
        <end position="134"/>
    </location>
</feature>
<feature type="transmembrane region" description="Helical" evidence="2">
    <location>
        <begin position="208"/>
        <end position="230"/>
    </location>
</feature>
<dbReference type="AlphaFoldDB" id="A0A261FX39"/>
<keyword evidence="2" id="KW-0812">Transmembrane</keyword>
<evidence type="ECO:0000313" key="4">
    <source>
        <dbReference type="Proteomes" id="UP000216074"/>
    </source>
</evidence>
<evidence type="ECO:0000313" key="3">
    <source>
        <dbReference type="EMBL" id="OZG63764.1"/>
    </source>
</evidence>
<proteinExistence type="inferred from homology"/>
<dbReference type="InterPro" id="IPR003784">
    <property type="entry name" value="BioY"/>
</dbReference>
<dbReference type="OrthoDB" id="9803495at2"/>
<comment type="similarity">
    <text evidence="1">Belongs to the BioY family.</text>
</comment>
<comment type="caution">
    <text evidence="3">The sequence shown here is derived from an EMBL/GenBank/DDBJ whole genome shotgun (WGS) entry which is preliminary data.</text>
</comment>
<name>A0A261FX39_9BIFI</name>
<dbReference type="PANTHER" id="PTHR34295">
    <property type="entry name" value="BIOTIN TRANSPORTER BIOY"/>
    <property type="match status" value="1"/>
</dbReference>
<evidence type="ECO:0000256" key="1">
    <source>
        <dbReference type="ARBA" id="ARBA00010692"/>
    </source>
</evidence>
<dbReference type="Proteomes" id="UP000216074">
    <property type="component" value="Unassembled WGS sequence"/>
</dbReference>
<feature type="transmembrane region" description="Helical" evidence="2">
    <location>
        <begin position="60"/>
        <end position="81"/>
    </location>
</feature>
<feature type="transmembrane region" description="Helical" evidence="2">
    <location>
        <begin position="242"/>
        <end position="267"/>
    </location>
</feature>
<sequence>MADITGTAGVAEAARGAGTERGAQGAQAVAGNRAGAQAGAEVGAGVAVAGTAAVTSARRALVFAIVKPVVFAVLLALATMAGRIPIPGTPVPITLQTFVVMVAALTMTWRQAGASIALYLAAGAAGLPVFAGGMSTAALFGPSAGFLIGFLPAAIVTALLKGNASRQVVAAGAGLRTVTAFAGGLAAGARADSSDSSTAHILRVALTVLRYFVASFIGCIALDYAIGFTVQSAITGVPFGTVALASMGFVAGDLIKAAVASLVIAGATSLKR</sequence>